<dbReference type="GO" id="GO:0022857">
    <property type="term" value="F:transmembrane transporter activity"/>
    <property type="evidence" value="ECO:0007669"/>
    <property type="project" value="InterPro"/>
</dbReference>
<dbReference type="PROSITE" id="PS50850">
    <property type="entry name" value="MFS"/>
    <property type="match status" value="1"/>
</dbReference>
<feature type="transmembrane region" description="Helical" evidence="1">
    <location>
        <begin position="115"/>
        <end position="133"/>
    </location>
</feature>
<keyword evidence="1" id="KW-1133">Transmembrane helix</keyword>
<feature type="transmembrane region" description="Helical" evidence="1">
    <location>
        <begin position="204"/>
        <end position="223"/>
    </location>
</feature>
<dbReference type="Pfam" id="PF07690">
    <property type="entry name" value="MFS_1"/>
    <property type="match status" value="1"/>
</dbReference>
<dbReference type="Gene3D" id="1.20.1250.20">
    <property type="entry name" value="MFS general substrate transporter like domains"/>
    <property type="match status" value="1"/>
</dbReference>
<sequence length="234" mass="25535">PLFPMYFGAVIAIIGGLLAMKYLQQTNIEPAPINKSTLKFYDNRIFPYLIGWAIAFLVFTSTQVIAAFFIEDQLGVINQSEIIKATSISLLSMALTTTFMQAVVLQKIHLKPTTLLRICFLIFGVVLISISFVNTLAQFYLAFAGIGVAFSMITPGLNSAATLSVESSEQGEVAGFLSAAPVVGMIFGPPLGTVLYNIDPTYPFYYGGLIAIVLGIYFQFVNLTENQITDKNKN</sequence>
<feature type="non-terminal residue" evidence="3">
    <location>
        <position position="1"/>
    </location>
</feature>
<name>A0A382RAE9_9ZZZZ</name>
<dbReference type="PANTHER" id="PTHR23546">
    <property type="entry name" value="TRANSPORT PROTEIN"/>
    <property type="match status" value="1"/>
</dbReference>
<gene>
    <name evidence="3" type="ORF">METZ01_LOCUS347547</name>
</gene>
<keyword evidence="1" id="KW-0812">Transmembrane</keyword>
<protein>
    <recommendedName>
        <fullName evidence="2">Major facilitator superfamily (MFS) profile domain-containing protein</fullName>
    </recommendedName>
</protein>
<organism evidence="3">
    <name type="scientific">marine metagenome</name>
    <dbReference type="NCBI Taxonomy" id="408172"/>
    <lineage>
        <taxon>unclassified sequences</taxon>
        <taxon>metagenomes</taxon>
        <taxon>ecological metagenomes</taxon>
    </lineage>
</organism>
<feature type="transmembrane region" description="Helical" evidence="1">
    <location>
        <begin position="173"/>
        <end position="198"/>
    </location>
</feature>
<feature type="domain" description="Major facilitator superfamily (MFS) profile" evidence="2">
    <location>
        <begin position="44"/>
        <end position="234"/>
    </location>
</feature>
<dbReference type="PANTHER" id="PTHR23546:SF1">
    <property type="entry name" value="MEMBRANE PROTEIN"/>
    <property type="match status" value="1"/>
</dbReference>
<dbReference type="SUPFAM" id="SSF103473">
    <property type="entry name" value="MFS general substrate transporter"/>
    <property type="match status" value="1"/>
</dbReference>
<feature type="transmembrane region" description="Helical" evidence="1">
    <location>
        <begin position="139"/>
        <end position="161"/>
    </location>
</feature>
<accession>A0A382RAE9</accession>
<reference evidence="3" key="1">
    <citation type="submission" date="2018-05" db="EMBL/GenBank/DDBJ databases">
        <authorList>
            <person name="Lanie J.A."/>
            <person name="Ng W.-L."/>
            <person name="Kazmierczak K.M."/>
            <person name="Andrzejewski T.M."/>
            <person name="Davidsen T.M."/>
            <person name="Wayne K.J."/>
            <person name="Tettelin H."/>
            <person name="Glass J.I."/>
            <person name="Rusch D."/>
            <person name="Podicherti R."/>
            <person name="Tsui H.-C.T."/>
            <person name="Winkler M.E."/>
        </authorList>
    </citation>
    <scope>NUCLEOTIDE SEQUENCE</scope>
</reference>
<dbReference type="AlphaFoldDB" id="A0A382RAE9"/>
<evidence type="ECO:0000313" key="3">
    <source>
        <dbReference type="EMBL" id="SVC94693.1"/>
    </source>
</evidence>
<dbReference type="InterPro" id="IPR036259">
    <property type="entry name" value="MFS_trans_sf"/>
</dbReference>
<evidence type="ECO:0000259" key="2">
    <source>
        <dbReference type="PROSITE" id="PS50850"/>
    </source>
</evidence>
<dbReference type="EMBL" id="UINC01120293">
    <property type="protein sequence ID" value="SVC94693.1"/>
    <property type="molecule type" value="Genomic_DNA"/>
</dbReference>
<dbReference type="InterPro" id="IPR011701">
    <property type="entry name" value="MFS"/>
</dbReference>
<evidence type="ECO:0000256" key="1">
    <source>
        <dbReference type="SAM" id="Phobius"/>
    </source>
</evidence>
<keyword evidence="1" id="KW-0472">Membrane</keyword>
<feature type="transmembrane region" description="Helical" evidence="1">
    <location>
        <begin position="6"/>
        <end position="24"/>
    </location>
</feature>
<feature type="transmembrane region" description="Helical" evidence="1">
    <location>
        <begin position="45"/>
        <end position="70"/>
    </location>
</feature>
<proteinExistence type="predicted"/>
<feature type="transmembrane region" description="Helical" evidence="1">
    <location>
        <begin position="82"/>
        <end position="103"/>
    </location>
</feature>
<dbReference type="InterPro" id="IPR020846">
    <property type="entry name" value="MFS_dom"/>
</dbReference>